<name>G9FHP2_9CAUD</name>
<dbReference type="OrthoDB" id="8945at10239"/>
<dbReference type="RefSeq" id="YP_005087008.1">
    <property type="nucleotide sequence ID" value="NC_016650.1"/>
</dbReference>
<organism evidence="1 2">
    <name type="scientific">Rhodococcus phage RGL3</name>
    <dbReference type="NCBI Taxonomy" id="2922221"/>
    <lineage>
        <taxon>Viruses</taxon>
        <taxon>Duplodnaviria</taxon>
        <taxon>Heunggongvirae</taxon>
        <taxon>Uroviricota</taxon>
        <taxon>Caudoviricetes</taxon>
        <taxon>Rerduovirus</taxon>
        <taxon>Rerduovirus RGL3</taxon>
    </lineage>
</organism>
<dbReference type="EMBL" id="JN116826">
    <property type="protein sequence ID" value="AEV52130.1"/>
    <property type="molecule type" value="Genomic_DNA"/>
</dbReference>
<sequence length="268" mass="30837">MTQKKRDGERDEKLTLAIVEALKNKGRTQSDIAREYGVTRQHVSWIVKTYGGTQTPRQKLLEHFPWEVPSKQLASSPYRNMRNHAEYMATGGVGMGAPELKRLRNFYQKLQDENLVLEFDPNIPGEPGFAINGGFALRPREESDGDLMIRVNEYTKLSDEGKRLWRFPRCYLKYRGASGLRGLTADFEINVESDAFPGKHYLHASREGNTMIVVRSPLVADDDPWLEQVREVLAGTSHVVSEEYEEMDEHFMFNRKRTTVYGLEDFES</sequence>
<evidence type="ECO:0000313" key="1">
    <source>
        <dbReference type="EMBL" id="AEV52130.1"/>
    </source>
</evidence>
<keyword evidence="2" id="KW-1185">Reference proteome</keyword>
<protein>
    <submittedName>
        <fullName evidence="1">Uncharacterized protein</fullName>
    </submittedName>
</protein>
<dbReference type="Proteomes" id="UP000005433">
    <property type="component" value="Segment"/>
</dbReference>
<dbReference type="GeneID" id="11541207"/>
<proteinExistence type="predicted"/>
<dbReference type="InterPro" id="IPR001387">
    <property type="entry name" value="Cro/C1-type_HTH"/>
</dbReference>
<dbReference type="CDD" id="cd00093">
    <property type="entry name" value="HTH_XRE"/>
    <property type="match status" value="1"/>
</dbReference>
<evidence type="ECO:0000313" key="2">
    <source>
        <dbReference type="Proteomes" id="UP000005433"/>
    </source>
</evidence>
<reference evidence="1 2" key="1">
    <citation type="journal article" date="2013" name="Arch. Virol.">
        <title>Characterization and whole genome sequences of the Rhodococcus bacteriophages RGL3 and RER2.</title>
        <authorList>
            <person name="Petrovski S."/>
            <person name="Seviour R.J."/>
            <person name="Tillett D."/>
        </authorList>
    </citation>
    <scope>NUCLEOTIDE SEQUENCE [LARGE SCALE GENOMIC DNA]</scope>
</reference>
<dbReference type="Gene3D" id="1.10.10.60">
    <property type="entry name" value="Homeodomain-like"/>
    <property type="match status" value="1"/>
</dbReference>
<accession>G9FHP2</accession>
<dbReference type="KEGG" id="vg:11541207"/>